<evidence type="ECO:0008006" key="3">
    <source>
        <dbReference type="Google" id="ProtNLM"/>
    </source>
</evidence>
<gene>
    <name evidence="1" type="ORF">FYJ25_06980</name>
</gene>
<reference evidence="1 2" key="1">
    <citation type="submission" date="2019-08" db="EMBL/GenBank/DDBJ databases">
        <title>In-depth cultivation of the pig gut microbiome towards novel bacterial diversity and tailored functional studies.</title>
        <authorList>
            <person name="Wylensek D."/>
            <person name="Hitch T.C.A."/>
            <person name="Clavel T."/>
        </authorList>
    </citation>
    <scope>NUCLEOTIDE SEQUENCE [LARGE SCALE GENOMIC DNA]</scope>
    <source>
        <strain evidence="1 2">BSM-383-APC-4H</strain>
    </source>
</reference>
<evidence type="ECO:0000313" key="2">
    <source>
        <dbReference type="Proteomes" id="UP000433359"/>
    </source>
</evidence>
<proteinExistence type="predicted"/>
<accession>A0A6N7YEX2</accession>
<evidence type="ECO:0000313" key="1">
    <source>
        <dbReference type="EMBL" id="MSU82104.1"/>
    </source>
</evidence>
<dbReference type="EMBL" id="VULP01000011">
    <property type="protein sequence ID" value="MSU82104.1"/>
    <property type="molecule type" value="Genomic_DNA"/>
</dbReference>
<protein>
    <recommendedName>
        <fullName evidence="3">Pilus assembly protein</fullName>
    </recommendedName>
</protein>
<name>A0A6N7YEX2_9FIRM</name>
<comment type="caution">
    <text evidence="1">The sequence shown here is derived from an EMBL/GenBank/DDBJ whole genome shotgun (WGS) entry which is preliminary data.</text>
</comment>
<sequence length="219" mass="23987">MALAQMVLIETEVHYAASQAAKVCAQKAVVQQPQNARGVFFSIYEGGSLCENLIDGGKRGISIHSTLLEREQLQIKAAYTLKVPVPFFSGLRFRKKTTVKRRIFSGYVKHWGEYEEAGDNQIVYVAENGVVYHKDSSCSHICLKITGSAAIQGVLHSSKYAACEKCIKKGKNPSALFVTAYGDCYHSTLGCSGLKRTIKAVKLKDVGNMRPCSRCASGR</sequence>
<dbReference type="Proteomes" id="UP000433359">
    <property type="component" value="Unassembled WGS sequence"/>
</dbReference>
<organism evidence="1 2">
    <name type="scientific">Anaerobutyricum soehngenii</name>
    <dbReference type="NCBI Taxonomy" id="105843"/>
    <lineage>
        <taxon>Bacteria</taxon>
        <taxon>Bacillati</taxon>
        <taxon>Bacillota</taxon>
        <taxon>Clostridia</taxon>
        <taxon>Lachnospirales</taxon>
        <taxon>Lachnospiraceae</taxon>
        <taxon>Anaerobutyricum</taxon>
    </lineage>
</organism>
<dbReference type="AlphaFoldDB" id="A0A6N7YEX2"/>